<dbReference type="Gene3D" id="1.20.1560.10">
    <property type="entry name" value="ABC transporter type 1, transmembrane domain"/>
    <property type="match status" value="1"/>
</dbReference>
<keyword evidence="15" id="KW-1185">Reference proteome</keyword>
<dbReference type="PRINTS" id="PR01490">
    <property type="entry name" value="RTXTOXIND"/>
</dbReference>
<accession>A0ABP0HFV3</accession>
<keyword evidence="7 14" id="KW-0067">ATP-binding</keyword>
<evidence type="ECO:0000256" key="10">
    <source>
        <dbReference type="SAM" id="Coils"/>
    </source>
</evidence>
<dbReference type="InterPro" id="IPR058982">
    <property type="entry name" value="Beta-barrel_AprE"/>
</dbReference>
<feature type="domain" description="ABC transmembrane type-1" evidence="13">
    <location>
        <begin position="28"/>
        <end position="306"/>
    </location>
</feature>
<dbReference type="InterPro" id="IPR036640">
    <property type="entry name" value="ABC1_TM_sf"/>
</dbReference>
<evidence type="ECO:0000259" key="13">
    <source>
        <dbReference type="PROSITE" id="PS50929"/>
    </source>
</evidence>
<evidence type="ECO:0000256" key="4">
    <source>
        <dbReference type="ARBA" id="ARBA00022448"/>
    </source>
</evidence>
<feature type="coiled-coil region" evidence="10">
    <location>
        <begin position="738"/>
        <end position="810"/>
    </location>
</feature>
<organism evidence="14 15">
    <name type="scientific">Durusdinium trenchii</name>
    <dbReference type="NCBI Taxonomy" id="1381693"/>
    <lineage>
        <taxon>Eukaryota</taxon>
        <taxon>Sar</taxon>
        <taxon>Alveolata</taxon>
        <taxon>Dinophyceae</taxon>
        <taxon>Suessiales</taxon>
        <taxon>Symbiodiniaceae</taxon>
        <taxon>Durusdinium</taxon>
    </lineage>
</organism>
<dbReference type="PANTHER" id="PTHR24221">
    <property type="entry name" value="ATP-BINDING CASSETTE SUB-FAMILY B"/>
    <property type="match status" value="1"/>
</dbReference>
<dbReference type="SUPFAM" id="SSF52540">
    <property type="entry name" value="P-loop containing nucleoside triphosphate hydrolases"/>
    <property type="match status" value="1"/>
</dbReference>
<feature type="transmembrane region" description="Helical" evidence="11">
    <location>
        <begin position="21"/>
        <end position="46"/>
    </location>
</feature>
<evidence type="ECO:0000256" key="11">
    <source>
        <dbReference type="SAM" id="Phobius"/>
    </source>
</evidence>
<evidence type="ECO:0000256" key="6">
    <source>
        <dbReference type="ARBA" id="ARBA00022741"/>
    </source>
</evidence>
<evidence type="ECO:0000313" key="15">
    <source>
        <dbReference type="Proteomes" id="UP001642464"/>
    </source>
</evidence>
<dbReference type="PROSITE" id="PS50893">
    <property type="entry name" value="ABC_TRANSPORTER_2"/>
    <property type="match status" value="1"/>
</dbReference>
<dbReference type="CDD" id="cd18587">
    <property type="entry name" value="ABC_6TM_LapB_like"/>
    <property type="match status" value="1"/>
</dbReference>
<dbReference type="GO" id="GO:0005524">
    <property type="term" value="F:ATP binding"/>
    <property type="evidence" value="ECO:0007669"/>
    <property type="project" value="UniProtKB-KW"/>
</dbReference>
<dbReference type="InterPro" id="IPR011527">
    <property type="entry name" value="ABC1_TM_dom"/>
</dbReference>
<feature type="transmembrane region" description="Helical" evidence="11">
    <location>
        <begin position="594"/>
        <end position="611"/>
    </location>
</feature>
<dbReference type="Pfam" id="PF00664">
    <property type="entry name" value="ABC_membrane"/>
    <property type="match status" value="1"/>
</dbReference>
<dbReference type="InterPro" id="IPR003593">
    <property type="entry name" value="AAA+_ATPase"/>
</dbReference>
<evidence type="ECO:0000256" key="9">
    <source>
        <dbReference type="ARBA" id="ARBA00023136"/>
    </source>
</evidence>
<dbReference type="Gene3D" id="3.40.50.300">
    <property type="entry name" value="P-loop containing nucleotide triphosphate hydrolases"/>
    <property type="match status" value="1"/>
</dbReference>
<protein>
    <submittedName>
        <fullName evidence="14">Exotoxin translocation ATP-binding protein PaxB</fullName>
    </submittedName>
</protein>
<comment type="caution">
    <text evidence="14">The sequence shown here is derived from an EMBL/GenBank/DDBJ whole genome shotgun (WGS) entry which is preliminary data.</text>
</comment>
<evidence type="ECO:0000256" key="7">
    <source>
        <dbReference type="ARBA" id="ARBA00022840"/>
    </source>
</evidence>
<keyword evidence="6" id="KW-0547">Nucleotide-binding</keyword>
<comment type="similarity">
    <text evidence="3">Belongs to the membrane fusion protein (MFP) (TC 8.A.1) family.</text>
</comment>
<sequence>MADGASQVEREHWLFGPMKKFWRGYVSVAVAALFINTLALASPIFIMNVYDRVLPNKATSTLLALAVGVGLAMVFDFLLKTARSAIIDKTGRELDRRLSYRLFDKVLHSRMEASPASTGEYANRVNQIEFVREFFASNTLVTLIDALFVFVFLAVIYLIAGWLFVIPAVAFLLATIIGLIAQARIGKKVSRAANEAALRQALLVESISTLETVKSLRAEASFLDKWSLLTKRASGTSEEIKALSSNALNLTQLVQQLVTIFIVIAGAYEFSEGNMTTGAIIATVMLSSRTVAPLTQIALTLARMKQALLSLRILDGIMKQTEERPTSTGFVNRPVVSGDFAFQDVSFKYPGTDSNVLKNVSFSAKSGERIGVIGKIGSGKTTLGRLLNNLYDTSEGRILINGIDVRQYHPAELRASIAYVGQTVDLFTGTLKYNLQLAAPLARDEQIIEAARQTGVDEFAMQHPRGYDLLVGERGASLSGGQRQAVAMTRLLLSKPKIVFLDEPSGALDLATERQLIGKLSSAFGPDVTLVISTHRYSLLELVDRLIVLDRGMIVADGKIRTGETSAMIATGTKNDGTDGSGGRDFTASAPRRLVFVLCGLLVCAVIWSYFTEVDEITRGDGRVIPASRTQSVQATEPGVVEEIAVRIGQSVTAQELIMRLDDTATASDLGEIQAKLRALKTKVARLSVESADSKDLAFVCPEEVLRDAPLICENESELLRTRRNAFRSTRGVLEQRLLQREKERNEALANIDRLQTSLSISEEEFGILSPMAEKRLVAKTEVIRVQREIADAQGQINALEESLPRIEGAIAEATFQLEELDLNFQQEALTEKTASLAELSVLEQSVLGETDRVRRTDIRSPVDGIINALEVHTIGSFVNAGDPVAEVVPTSDELLVEARISPRDVAFVVPGQEALVKITAFDFSIYGGLQGEVVNVSSDSFVDERSGEPYFEVQEYQVSVGEIISCIERAHVNDKNLASAVRHVCIHAMTEQLNETRNWFSGTSIQNLLSANPAPAFVLSKERQIKFTNEAFLKYVRTNFAGTGSQGESPSLRLHIDAPMDDLFMRLNDNQNRPITVGFAIGMYERRVRGNMNAMLAPEWRHQMLLGYEDAGRAVGTRRHRFNRHHFLLGIAGRSAMQPRTVRRKGKQRLVVTDFLVQVDPVHDIVENVVPLVRADREHGVIKIAFGVLQYHQRHALCRNTRVEQQIVFQDGKVFAVANAPPSRFGRACPIVEAAERQIPVKEASSATARTRFQSRAVAMFENRIAAVPKKLVPERRVPAGGLARRGGVRSTVPTERKAAVVCARTVRCEDRNWWEEASAVCLFVDIDIPTDVVSAGNGLPGVRPEIRRGLSVLISRSFGAHAAVSSIAKATVCRDIKAAAASVPTLASRLEGDGWFMRLCPVCGRG</sequence>
<evidence type="ECO:0000256" key="1">
    <source>
        <dbReference type="ARBA" id="ARBA00004141"/>
    </source>
</evidence>
<dbReference type="InterPro" id="IPR058781">
    <property type="entry name" value="HH_AprE-like"/>
</dbReference>
<keyword evidence="4" id="KW-0813">Transport</keyword>
<evidence type="ECO:0000256" key="5">
    <source>
        <dbReference type="ARBA" id="ARBA00022692"/>
    </source>
</evidence>
<dbReference type="InterPro" id="IPR010129">
    <property type="entry name" value="T1SS_HlyD"/>
</dbReference>
<dbReference type="Pfam" id="PF25994">
    <property type="entry name" value="HH_AprE"/>
    <property type="match status" value="1"/>
</dbReference>
<evidence type="ECO:0000256" key="8">
    <source>
        <dbReference type="ARBA" id="ARBA00022989"/>
    </source>
</evidence>
<gene>
    <name evidence="14" type="ORF">SCF082_LOCUS1620</name>
</gene>
<dbReference type="EMBL" id="CAXAMM010000792">
    <property type="protein sequence ID" value="CAK8988980.1"/>
    <property type="molecule type" value="Genomic_DNA"/>
</dbReference>
<proteinExistence type="inferred from homology"/>
<evidence type="ECO:0000313" key="14">
    <source>
        <dbReference type="EMBL" id="CAK8988980.1"/>
    </source>
</evidence>
<feature type="transmembrane region" description="Helical" evidence="11">
    <location>
        <begin position="58"/>
        <end position="79"/>
    </location>
</feature>
<dbReference type="SMART" id="SM00382">
    <property type="entry name" value="AAA"/>
    <property type="match status" value="1"/>
</dbReference>
<dbReference type="NCBIfam" id="TIGR01843">
    <property type="entry name" value="type_I_hlyD"/>
    <property type="match status" value="1"/>
</dbReference>
<dbReference type="PROSITE" id="PS50929">
    <property type="entry name" value="ABC_TM1F"/>
    <property type="match status" value="1"/>
</dbReference>
<keyword evidence="8 11" id="KW-1133">Transmembrane helix</keyword>
<name>A0ABP0HFV3_9DINO</name>
<feature type="transmembrane region" description="Helical" evidence="11">
    <location>
        <begin position="134"/>
        <end position="156"/>
    </location>
</feature>
<evidence type="ECO:0000256" key="2">
    <source>
        <dbReference type="ARBA" id="ARBA00004167"/>
    </source>
</evidence>
<evidence type="ECO:0000256" key="3">
    <source>
        <dbReference type="ARBA" id="ARBA00009477"/>
    </source>
</evidence>
<dbReference type="InterPro" id="IPR017750">
    <property type="entry name" value="ATPase_T1SS"/>
</dbReference>
<keyword evidence="9 11" id="KW-0472">Membrane</keyword>
<feature type="domain" description="ABC transporter" evidence="12">
    <location>
        <begin position="340"/>
        <end position="576"/>
    </location>
</feature>
<dbReference type="Proteomes" id="UP001642464">
    <property type="component" value="Unassembled WGS sequence"/>
</dbReference>
<keyword evidence="5 11" id="KW-0812">Transmembrane</keyword>
<dbReference type="SUPFAM" id="SSF90123">
    <property type="entry name" value="ABC transporter transmembrane region"/>
    <property type="match status" value="1"/>
</dbReference>
<dbReference type="InterPro" id="IPR039421">
    <property type="entry name" value="Type_1_exporter"/>
</dbReference>
<reference evidence="14 15" key="1">
    <citation type="submission" date="2024-02" db="EMBL/GenBank/DDBJ databases">
        <authorList>
            <person name="Chen Y."/>
            <person name="Shah S."/>
            <person name="Dougan E. K."/>
            <person name="Thang M."/>
            <person name="Chan C."/>
        </authorList>
    </citation>
    <scope>NUCLEOTIDE SEQUENCE [LARGE SCALE GENOMIC DNA]</scope>
</reference>
<evidence type="ECO:0000259" key="12">
    <source>
        <dbReference type="PROSITE" id="PS50893"/>
    </source>
</evidence>
<dbReference type="InterPro" id="IPR027417">
    <property type="entry name" value="P-loop_NTPase"/>
</dbReference>
<dbReference type="PANTHER" id="PTHR24221:SF248">
    <property type="entry name" value="ABC TRANSPORTER TRANSMEMBRANE REGION"/>
    <property type="match status" value="1"/>
</dbReference>
<dbReference type="Pfam" id="PF26002">
    <property type="entry name" value="Beta-barrel_AprE"/>
    <property type="match status" value="1"/>
</dbReference>
<feature type="transmembrane region" description="Helical" evidence="11">
    <location>
        <begin position="162"/>
        <end position="181"/>
    </location>
</feature>
<comment type="subcellular location">
    <subcellularLocation>
        <location evidence="1">Membrane</location>
        <topology evidence="1">Multi-pass membrane protein</topology>
    </subcellularLocation>
    <subcellularLocation>
        <location evidence="2">Membrane</location>
        <topology evidence="2">Single-pass membrane protein</topology>
    </subcellularLocation>
</comment>
<dbReference type="InterPro" id="IPR003439">
    <property type="entry name" value="ABC_transporter-like_ATP-bd"/>
</dbReference>
<dbReference type="NCBIfam" id="TIGR03375">
    <property type="entry name" value="type_I_sec_LssB"/>
    <property type="match status" value="1"/>
</dbReference>
<keyword evidence="10" id="KW-0175">Coiled coil</keyword>
<dbReference type="Pfam" id="PF00005">
    <property type="entry name" value="ABC_tran"/>
    <property type="match status" value="1"/>
</dbReference>